<dbReference type="Proteomes" id="UP000188388">
    <property type="component" value="Unassembled WGS sequence"/>
</dbReference>
<proteinExistence type="predicted"/>
<protein>
    <submittedName>
        <fullName evidence="1">Uncharacterized protein</fullName>
    </submittedName>
</protein>
<keyword evidence="2" id="KW-1185">Reference proteome</keyword>
<organism evidence="1 2">
    <name type="scientific">Mesorhizobium prunaredense</name>
    <dbReference type="NCBI Taxonomy" id="1631249"/>
    <lineage>
        <taxon>Bacteria</taxon>
        <taxon>Pseudomonadati</taxon>
        <taxon>Pseudomonadota</taxon>
        <taxon>Alphaproteobacteria</taxon>
        <taxon>Hyphomicrobiales</taxon>
        <taxon>Phyllobacteriaceae</taxon>
        <taxon>Mesorhizobium</taxon>
    </lineage>
</organism>
<dbReference type="RefSeq" id="WP_077381628.1">
    <property type="nucleotide sequence ID" value="NZ_FTPD01000045.1"/>
</dbReference>
<dbReference type="STRING" id="1631249.BQ8794_50731"/>
<name>A0A1R3VFE5_9HYPH</name>
<sequence length="74" mass="8053">MNQHIAQKTIEAGAVDLAARLAELRTEWAEGQRRLDMLDAERAKTRDTLLRIGGAIQVLEELSGSGDPNDAGTH</sequence>
<evidence type="ECO:0000313" key="1">
    <source>
        <dbReference type="EMBL" id="SIT58629.1"/>
    </source>
</evidence>
<dbReference type="AlphaFoldDB" id="A0A1R3VFE5"/>
<evidence type="ECO:0000313" key="2">
    <source>
        <dbReference type="Proteomes" id="UP000188388"/>
    </source>
</evidence>
<reference evidence="2" key="1">
    <citation type="submission" date="2017-01" db="EMBL/GenBank/DDBJ databases">
        <authorList>
            <person name="Brunel B."/>
        </authorList>
    </citation>
    <scope>NUCLEOTIDE SEQUENCE [LARGE SCALE GENOMIC DNA]</scope>
</reference>
<gene>
    <name evidence="1" type="ORF">BQ8794_50731</name>
</gene>
<dbReference type="EMBL" id="FTPD01000045">
    <property type="protein sequence ID" value="SIT58629.1"/>
    <property type="molecule type" value="Genomic_DNA"/>
</dbReference>
<accession>A0A1R3VFE5</accession>